<keyword evidence="6" id="KW-1185">Reference proteome</keyword>
<dbReference type="SUPFAM" id="SSF58104">
    <property type="entry name" value="Methyl-accepting chemotaxis protein (MCP) signaling domain"/>
    <property type="match status" value="1"/>
</dbReference>
<reference evidence="5 6" key="1">
    <citation type="submission" date="2018-10" db="EMBL/GenBank/DDBJ databases">
        <title>Falsibacillus sp. genome draft.</title>
        <authorList>
            <person name="Shi S."/>
        </authorList>
    </citation>
    <scope>NUCLEOTIDE SEQUENCE [LARGE SCALE GENOMIC DNA]</scope>
    <source>
        <strain evidence="5 6">GY 10110</strain>
    </source>
</reference>
<evidence type="ECO:0000256" key="3">
    <source>
        <dbReference type="SAM" id="Phobius"/>
    </source>
</evidence>
<dbReference type="GO" id="GO:0016020">
    <property type="term" value="C:membrane"/>
    <property type="evidence" value="ECO:0007669"/>
    <property type="project" value="InterPro"/>
</dbReference>
<dbReference type="Proteomes" id="UP000276770">
    <property type="component" value="Unassembled WGS sequence"/>
</dbReference>
<feature type="transmembrane region" description="Helical" evidence="3">
    <location>
        <begin position="34"/>
        <end position="55"/>
    </location>
</feature>
<gene>
    <name evidence="5" type="ORF">D9X91_08045</name>
</gene>
<evidence type="ECO:0000259" key="4">
    <source>
        <dbReference type="PROSITE" id="PS50111"/>
    </source>
</evidence>
<evidence type="ECO:0000256" key="1">
    <source>
        <dbReference type="ARBA" id="ARBA00023224"/>
    </source>
</evidence>
<feature type="domain" description="Methyl-accepting transducer" evidence="4">
    <location>
        <begin position="125"/>
        <end position="361"/>
    </location>
</feature>
<evidence type="ECO:0000313" key="6">
    <source>
        <dbReference type="Proteomes" id="UP000276770"/>
    </source>
</evidence>
<evidence type="ECO:0000313" key="5">
    <source>
        <dbReference type="EMBL" id="RLQ96228.1"/>
    </source>
</evidence>
<sequence length="410" mass="44765">MNMFKHLLKIILLLVCILSISIGMIFFIDQNRFVINNGIILLIGSAGMAILFYFLHRVFMKKAHNQAINTVMKGFTEAGVTLEAVKKPSLEQLLNEVKAHAGNGTHGLNEEAVNIMDMYAKIADSFEVLAAGSEEMEATMNDMLDGALLQADNVEKSTKSMEEMSTGVHQVADNTERVSESAILASNKTAEGNKAIHHLVQQMQSIHSSVNQSADILKQLGSYSNKIGDIVAVITNISEQTNLLALNAAIEAARAGEHGKGFSVVAEEVRKLASESTSSAKEIAEMIQFIQTNTFNAIETMEKGLAEINTGLDEVNVAGDSFEHISSSISDVTVQIQEISATIQQIAAGTEEVKQNTDFTKKVQEGGVEKIRHAVHLSNQQKNNVDEIFLILKDVQQEQARLRELLAKSI</sequence>
<keyword evidence="3" id="KW-0812">Transmembrane</keyword>
<dbReference type="Gene3D" id="1.10.287.950">
    <property type="entry name" value="Methyl-accepting chemotaxis protein"/>
    <property type="match status" value="1"/>
</dbReference>
<organism evidence="5 6">
    <name type="scientific">Falsibacillus albus</name>
    <dbReference type="NCBI Taxonomy" id="2478915"/>
    <lineage>
        <taxon>Bacteria</taxon>
        <taxon>Bacillati</taxon>
        <taxon>Bacillota</taxon>
        <taxon>Bacilli</taxon>
        <taxon>Bacillales</taxon>
        <taxon>Bacillaceae</taxon>
        <taxon>Falsibacillus</taxon>
    </lineage>
</organism>
<dbReference type="SMART" id="SM00283">
    <property type="entry name" value="MA"/>
    <property type="match status" value="1"/>
</dbReference>
<dbReference type="InterPro" id="IPR004089">
    <property type="entry name" value="MCPsignal_dom"/>
</dbReference>
<proteinExistence type="predicted"/>
<keyword evidence="1 2" id="KW-0807">Transducer</keyword>
<name>A0A3L7JZC1_9BACI</name>
<evidence type="ECO:0000256" key="2">
    <source>
        <dbReference type="PROSITE-ProRule" id="PRU00284"/>
    </source>
</evidence>
<dbReference type="EMBL" id="RCVZ01000004">
    <property type="protein sequence ID" value="RLQ96228.1"/>
    <property type="molecule type" value="Genomic_DNA"/>
</dbReference>
<dbReference type="PROSITE" id="PS50111">
    <property type="entry name" value="CHEMOTAXIS_TRANSDUC_2"/>
    <property type="match status" value="1"/>
</dbReference>
<dbReference type="Pfam" id="PF00015">
    <property type="entry name" value="MCPsignal"/>
    <property type="match status" value="1"/>
</dbReference>
<accession>A0A3L7JZC1</accession>
<feature type="transmembrane region" description="Helical" evidence="3">
    <location>
        <begin position="7"/>
        <end position="28"/>
    </location>
</feature>
<comment type="caution">
    <text evidence="5">The sequence shown here is derived from an EMBL/GenBank/DDBJ whole genome shotgun (WGS) entry which is preliminary data.</text>
</comment>
<dbReference type="PANTHER" id="PTHR32089">
    <property type="entry name" value="METHYL-ACCEPTING CHEMOTAXIS PROTEIN MCPB"/>
    <property type="match status" value="1"/>
</dbReference>
<dbReference type="AlphaFoldDB" id="A0A3L7JZC1"/>
<keyword evidence="3" id="KW-1133">Transmembrane helix</keyword>
<keyword evidence="3" id="KW-0472">Membrane</keyword>
<dbReference type="PANTHER" id="PTHR32089:SF112">
    <property type="entry name" value="LYSOZYME-LIKE PROTEIN-RELATED"/>
    <property type="match status" value="1"/>
</dbReference>
<protein>
    <submittedName>
        <fullName evidence="5">Methyl-accepting chemotaxis protein</fullName>
    </submittedName>
</protein>
<dbReference type="GO" id="GO:0007165">
    <property type="term" value="P:signal transduction"/>
    <property type="evidence" value="ECO:0007669"/>
    <property type="project" value="UniProtKB-KW"/>
</dbReference>
<dbReference type="CDD" id="cd11386">
    <property type="entry name" value="MCP_signal"/>
    <property type="match status" value="1"/>
</dbReference>